<dbReference type="Proteomes" id="UP000448199">
    <property type="component" value="Unassembled WGS sequence"/>
</dbReference>
<protein>
    <recommendedName>
        <fullName evidence="3">Heme oxygenase</fullName>
    </recommendedName>
</protein>
<gene>
    <name evidence="1" type="ORF">GRI69_10540</name>
</gene>
<name>A0A844XU73_9SPHN</name>
<accession>A0A844XU73</accession>
<dbReference type="RefSeq" id="WP_160728246.1">
    <property type="nucleotide sequence ID" value="NZ_WTYC01000005.1"/>
</dbReference>
<dbReference type="EMBL" id="WTYC01000005">
    <property type="protein sequence ID" value="MXO48693.1"/>
    <property type="molecule type" value="Genomic_DNA"/>
</dbReference>
<reference evidence="1 2" key="1">
    <citation type="submission" date="2019-12" db="EMBL/GenBank/DDBJ databases">
        <title>Genomic-based taxomic classification of the family Erythrobacteraceae.</title>
        <authorList>
            <person name="Xu L."/>
        </authorList>
    </citation>
    <scope>NUCLEOTIDE SEQUENCE [LARGE SCALE GENOMIC DNA]</scope>
    <source>
        <strain evidence="1 2">DSM 17792</strain>
    </source>
</reference>
<dbReference type="CDD" id="cd19166">
    <property type="entry name" value="HemeO-bac"/>
    <property type="match status" value="1"/>
</dbReference>
<evidence type="ECO:0000313" key="1">
    <source>
        <dbReference type="EMBL" id="MXO48693.1"/>
    </source>
</evidence>
<dbReference type="AlphaFoldDB" id="A0A844XU73"/>
<sequence>MREQLRQATGAIHARLDDMFGEAPVSNDGGYAAFLSAQYCARKTVGNALDRQPPEELGAPPAQIDLLLSDLHDLGVKPCSTQSSFRLNSPAEALGAAWVMAGSALGNRTMLSRRRKAGLHDAERFLSDTRLTTYFSELLGVLHAERDHAEVDEAIEGALRTFAVFESAFASEAVGAAA</sequence>
<keyword evidence="2" id="KW-1185">Reference proteome</keyword>
<proteinExistence type="predicted"/>
<dbReference type="Gene3D" id="1.20.910.10">
    <property type="entry name" value="Heme oxygenase-like"/>
    <property type="match status" value="1"/>
</dbReference>
<evidence type="ECO:0008006" key="3">
    <source>
        <dbReference type="Google" id="ProtNLM"/>
    </source>
</evidence>
<dbReference type="InterPro" id="IPR016084">
    <property type="entry name" value="Haem_Oase-like_multi-hlx"/>
</dbReference>
<dbReference type="OrthoDB" id="9149607at2"/>
<comment type="caution">
    <text evidence="1">The sequence shown here is derived from an EMBL/GenBank/DDBJ whole genome shotgun (WGS) entry which is preliminary data.</text>
</comment>
<dbReference type="SUPFAM" id="SSF48613">
    <property type="entry name" value="Heme oxygenase-like"/>
    <property type="match status" value="1"/>
</dbReference>
<organism evidence="1 2">
    <name type="scientific">Qipengyuania vulgaris</name>
    <dbReference type="NCBI Taxonomy" id="291985"/>
    <lineage>
        <taxon>Bacteria</taxon>
        <taxon>Pseudomonadati</taxon>
        <taxon>Pseudomonadota</taxon>
        <taxon>Alphaproteobacteria</taxon>
        <taxon>Sphingomonadales</taxon>
        <taxon>Erythrobacteraceae</taxon>
        <taxon>Qipengyuania</taxon>
    </lineage>
</organism>
<evidence type="ECO:0000313" key="2">
    <source>
        <dbReference type="Proteomes" id="UP000448199"/>
    </source>
</evidence>